<dbReference type="InterPro" id="IPR002397">
    <property type="entry name" value="Cyt_P450_B"/>
</dbReference>
<sequence length="415" mass="45985">MQKDRAMPLLSSTQVVVSDTIPRLDIDPYDDATLESPFAMFDQVRQAGPVVFMPRYGVFAMGRHRDVGRALKDWERFSSTSGAGIADVRSPDAWRAPSPILEVDPPDHTRVRTALQRILTPKVIREWREAFSGRAEKLIDDLVDAGPIDAVGDLAEVFVSEVFPTAIGWADSPERRDNLFLLGALNFDSQGPRNARLLETEAKAARIMDWNNQQMQRESLLPGGFGLKIYEAADRGEIAPEIAPLLIRSFLRGGLDTTSATIAAAIHYLAQAPDQYLALRADPKRIRVAFDEAMRLETPIQSICRLTMEDVDFGDGCVVSANNKIIVMLGAANRDPDAFEHPNVFDLNRKTQAQLALGNGVHMCIGQMIARMEGELILQALAERVRTITPCGPVRQRLNNNLRSFDSVPVELRSA</sequence>
<evidence type="ECO:0000256" key="1">
    <source>
        <dbReference type="ARBA" id="ARBA00010617"/>
    </source>
</evidence>
<dbReference type="GO" id="GO:0005506">
    <property type="term" value="F:iron ion binding"/>
    <property type="evidence" value="ECO:0007669"/>
    <property type="project" value="InterPro"/>
</dbReference>
<dbReference type="GO" id="GO:0020037">
    <property type="term" value="F:heme binding"/>
    <property type="evidence" value="ECO:0007669"/>
    <property type="project" value="InterPro"/>
</dbReference>
<dbReference type="AlphaFoldDB" id="A0A2M8J1P2"/>
<dbReference type="InterPro" id="IPR001128">
    <property type="entry name" value="Cyt_P450"/>
</dbReference>
<organism evidence="2 3">
    <name type="scientific">Pseudooceanicola lipolyticus</name>
    <dbReference type="NCBI Taxonomy" id="2029104"/>
    <lineage>
        <taxon>Bacteria</taxon>
        <taxon>Pseudomonadati</taxon>
        <taxon>Pseudomonadota</taxon>
        <taxon>Alphaproteobacteria</taxon>
        <taxon>Rhodobacterales</taxon>
        <taxon>Paracoccaceae</taxon>
        <taxon>Pseudooceanicola</taxon>
    </lineage>
</organism>
<keyword evidence="3" id="KW-1185">Reference proteome</keyword>
<evidence type="ECO:0000313" key="2">
    <source>
        <dbReference type="EMBL" id="PJE36697.1"/>
    </source>
</evidence>
<gene>
    <name evidence="2" type="ORF">CVM52_10635</name>
</gene>
<dbReference type="PANTHER" id="PTHR46696">
    <property type="entry name" value="P450, PUTATIVE (EUROFUNG)-RELATED"/>
    <property type="match status" value="1"/>
</dbReference>
<reference evidence="2 3" key="1">
    <citation type="journal article" date="2018" name="Int. J. Syst. Evol. Microbiol.">
        <title>Pseudooceanicola lipolyticus sp. nov., a marine alphaproteobacterium, reclassification of Oceanicola flagellatus as Pseudooceanicola flagellatus comb. nov. and emended description of the genus Pseudooceanicola.</title>
        <authorList>
            <person name="Huang M.-M."/>
            <person name="Guo L.-L."/>
            <person name="Wu Y.-H."/>
            <person name="Lai Q.-L."/>
            <person name="Shao Z.-Z."/>
            <person name="Wang C.-S."/>
            <person name="Wu M."/>
            <person name="Xu X.-W."/>
        </authorList>
    </citation>
    <scope>NUCLEOTIDE SEQUENCE [LARGE SCALE GENOMIC DNA]</scope>
    <source>
        <strain evidence="2 3">157</strain>
    </source>
</reference>
<dbReference type="InterPro" id="IPR036396">
    <property type="entry name" value="Cyt_P450_sf"/>
</dbReference>
<accession>A0A2M8J1P2</accession>
<dbReference type="GO" id="GO:0004497">
    <property type="term" value="F:monooxygenase activity"/>
    <property type="evidence" value="ECO:0007669"/>
    <property type="project" value="InterPro"/>
</dbReference>
<dbReference type="PANTHER" id="PTHR46696:SF1">
    <property type="entry name" value="CYTOCHROME P450 YJIB-RELATED"/>
    <property type="match status" value="1"/>
</dbReference>
<comment type="caution">
    <text evidence="2">The sequence shown here is derived from an EMBL/GenBank/DDBJ whole genome shotgun (WGS) entry which is preliminary data.</text>
</comment>
<dbReference type="OrthoDB" id="9801155at2"/>
<comment type="similarity">
    <text evidence="1">Belongs to the cytochrome P450 family.</text>
</comment>
<name>A0A2M8J1P2_9RHOB</name>
<proteinExistence type="inferred from homology"/>
<protein>
    <submittedName>
        <fullName evidence="2">Cytochrome P450</fullName>
    </submittedName>
</protein>
<dbReference type="Pfam" id="PF00067">
    <property type="entry name" value="p450"/>
    <property type="match status" value="1"/>
</dbReference>
<dbReference type="GO" id="GO:0016705">
    <property type="term" value="F:oxidoreductase activity, acting on paired donors, with incorporation or reduction of molecular oxygen"/>
    <property type="evidence" value="ECO:0007669"/>
    <property type="project" value="InterPro"/>
</dbReference>
<dbReference type="Gene3D" id="1.10.630.10">
    <property type="entry name" value="Cytochrome P450"/>
    <property type="match status" value="1"/>
</dbReference>
<dbReference type="PRINTS" id="PR00359">
    <property type="entry name" value="BP450"/>
</dbReference>
<evidence type="ECO:0000313" key="3">
    <source>
        <dbReference type="Proteomes" id="UP000231553"/>
    </source>
</evidence>
<dbReference type="EMBL" id="PGTB01000033">
    <property type="protein sequence ID" value="PJE36697.1"/>
    <property type="molecule type" value="Genomic_DNA"/>
</dbReference>
<dbReference type="SUPFAM" id="SSF48264">
    <property type="entry name" value="Cytochrome P450"/>
    <property type="match status" value="1"/>
</dbReference>
<dbReference type="Proteomes" id="UP000231553">
    <property type="component" value="Unassembled WGS sequence"/>
</dbReference>